<dbReference type="PROSITE" id="PS00356">
    <property type="entry name" value="HTH_LACI_1"/>
    <property type="match status" value="1"/>
</dbReference>
<evidence type="ECO:0000256" key="1">
    <source>
        <dbReference type="ARBA" id="ARBA00022491"/>
    </source>
</evidence>
<dbReference type="SUPFAM" id="SSF47413">
    <property type="entry name" value="lambda repressor-like DNA-binding domains"/>
    <property type="match status" value="1"/>
</dbReference>
<accession>A0ABT2B456</accession>
<keyword evidence="8" id="KW-1185">Reference proteome</keyword>
<dbReference type="PANTHER" id="PTHR30146:SF148">
    <property type="entry name" value="HTH-TYPE TRANSCRIPTIONAL REPRESSOR PURR-RELATED"/>
    <property type="match status" value="1"/>
</dbReference>
<dbReference type="RefSeq" id="WP_258779774.1">
    <property type="nucleotide sequence ID" value="NZ_JANUGP010000013.1"/>
</dbReference>
<dbReference type="Pfam" id="PF13377">
    <property type="entry name" value="Peripla_BP_3"/>
    <property type="match status" value="1"/>
</dbReference>
<dbReference type="CDD" id="cd06267">
    <property type="entry name" value="PBP1_LacI_sugar_binding-like"/>
    <property type="match status" value="1"/>
</dbReference>
<comment type="caution">
    <text evidence="7">The sequence shown here is derived from an EMBL/GenBank/DDBJ whole genome shotgun (WGS) entry which is preliminary data.</text>
</comment>
<evidence type="ECO:0000259" key="6">
    <source>
        <dbReference type="PROSITE" id="PS50932"/>
    </source>
</evidence>
<dbReference type="InterPro" id="IPR000843">
    <property type="entry name" value="HTH_LacI"/>
</dbReference>
<organism evidence="7 8">
    <name type="scientific">Streptomyces pyxinicus</name>
    <dbReference type="NCBI Taxonomy" id="2970331"/>
    <lineage>
        <taxon>Bacteria</taxon>
        <taxon>Bacillati</taxon>
        <taxon>Actinomycetota</taxon>
        <taxon>Actinomycetes</taxon>
        <taxon>Kitasatosporales</taxon>
        <taxon>Streptomycetaceae</taxon>
        <taxon>Streptomyces</taxon>
    </lineage>
</organism>
<evidence type="ECO:0000256" key="3">
    <source>
        <dbReference type="ARBA" id="ARBA00023125"/>
    </source>
</evidence>
<dbReference type="PRINTS" id="PR00036">
    <property type="entry name" value="HTHLACI"/>
</dbReference>
<dbReference type="PROSITE" id="PS50932">
    <property type="entry name" value="HTH_LACI_2"/>
    <property type="match status" value="1"/>
</dbReference>
<reference evidence="7 8" key="1">
    <citation type="submission" date="2022-08" db="EMBL/GenBank/DDBJ databases">
        <authorList>
            <person name="Somphong A."/>
            <person name="Phongsopitanun W."/>
        </authorList>
    </citation>
    <scope>NUCLEOTIDE SEQUENCE [LARGE SCALE GENOMIC DNA]</scope>
    <source>
        <strain evidence="7 8">LP11</strain>
    </source>
</reference>
<evidence type="ECO:0000256" key="4">
    <source>
        <dbReference type="ARBA" id="ARBA00023163"/>
    </source>
</evidence>
<keyword evidence="3" id="KW-0238">DNA-binding</keyword>
<dbReference type="Pfam" id="PF00356">
    <property type="entry name" value="LacI"/>
    <property type="match status" value="1"/>
</dbReference>
<dbReference type="PANTHER" id="PTHR30146">
    <property type="entry name" value="LACI-RELATED TRANSCRIPTIONAL REPRESSOR"/>
    <property type="match status" value="1"/>
</dbReference>
<dbReference type="CDD" id="cd01392">
    <property type="entry name" value="HTH_LacI"/>
    <property type="match status" value="1"/>
</dbReference>
<evidence type="ECO:0000256" key="5">
    <source>
        <dbReference type="SAM" id="MobiDB-lite"/>
    </source>
</evidence>
<dbReference type="Proteomes" id="UP001205612">
    <property type="component" value="Unassembled WGS sequence"/>
</dbReference>
<protein>
    <submittedName>
        <fullName evidence="7">LacI family transcriptional regulator</fullName>
    </submittedName>
</protein>
<dbReference type="Gene3D" id="1.10.260.40">
    <property type="entry name" value="lambda repressor-like DNA-binding domains"/>
    <property type="match status" value="1"/>
</dbReference>
<proteinExistence type="predicted"/>
<keyword evidence="4" id="KW-0804">Transcription</keyword>
<keyword evidence="2" id="KW-0805">Transcription regulation</keyword>
<dbReference type="InterPro" id="IPR028082">
    <property type="entry name" value="Peripla_BP_I"/>
</dbReference>
<dbReference type="InterPro" id="IPR010982">
    <property type="entry name" value="Lambda_DNA-bd_dom_sf"/>
</dbReference>
<dbReference type="SUPFAM" id="SSF53822">
    <property type="entry name" value="Periplasmic binding protein-like I"/>
    <property type="match status" value="1"/>
</dbReference>
<feature type="domain" description="HTH lacI-type" evidence="6">
    <location>
        <begin position="2"/>
        <end position="56"/>
    </location>
</feature>
<dbReference type="Gene3D" id="3.40.50.2300">
    <property type="match status" value="2"/>
</dbReference>
<dbReference type="EMBL" id="JANUGP010000013">
    <property type="protein sequence ID" value="MCS0603296.1"/>
    <property type="molecule type" value="Genomic_DNA"/>
</dbReference>
<evidence type="ECO:0000313" key="8">
    <source>
        <dbReference type="Proteomes" id="UP001205612"/>
    </source>
</evidence>
<feature type="region of interest" description="Disordered" evidence="5">
    <location>
        <begin position="362"/>
        <end position="387"/>
    </location>
</feature>
<evidence type="ECO:0000313" key="7">
    <source>
        <dbReference type="EMBL" id="MCS0603296.1"/>
    </source>
</evidence>
<name>A0ABT2B456_9ACTN</name>
<keyword evidence="1" id="KW-0678">Repressor</keyword>
<dbReference type="InterPro" id="IPR046335">
    <property type="entry name" value="LacI/GalR-like_sensor"/>
</dbReference>
<evidence type="ECO:0000256" key="2">
    <source>
        <dbReference type="ARBA" id="ARBA00023015"/>
    </source>
</evidence>
<dbReference type="SMART" id="SM00354">
    <property type="entry name" value="HTH_LACI"/>
    <property type="match status" value="1"/>
</dbReference>
<gene>
    <name evidence="7" type="ORF">NX794_19055</name>
</gene>
<sequence length="387" mass="40549">MATMTDVARCAGVSVATVSHVLNGTRPVLPHTRQAVLDAVDTLGYTPNTLARSLVTARTRSIGLAVSAISNPYFTEILQGVEAAALEAGYSLLIADPHDDPRHERTVVQLLHERRVDGMIVAPSAEPHDLVRYLRRHSVPTVFLDRVIDPRVLEDTAVDRAVASKAAGGTEEAGTGFGAGTPRFDQVCAASAEPTARLVTHLAGLGHRRIGLVAGLPGLSTTSERIAGYRDGLTAAGLAHDERLIVSGHSESSGAEQATAVLLGLSDPPTALVTANNAMTIGALSALRRHGRSVPGDLALCCFDDFAWADLFSPRLTAVAQPSRELGATAVRVLLDRLAEPDRAARTVRLPCAFVHRTSCGCPEEPSGTVESATAASSTLSEKGTVS</sequence>